<accession>A0A8H7ZEW6</accession>
<evidence type="ECO:0000256" key="1">
    <source>
        <dbReference type="SAM" id="MobiDB-lite"/>
    </source>
</evidence>
<feature type="compositionally biased region" description="Polar residues" evidence="1">
    <location>
        <begin position="192"/>
        <end position="205"/>
    </location>
</feature>
<dbReference type="AlphaFoldDB" id="A0A8H7ZEW6"/>
<dbReference type="OrthoDB" id="4024544at2759"/>
<feature type="compositionally biased region" description="Basic residues" evidence="1">
    <location>
        <begin position="208"/>
        <end position="218"/>
    </location>
</feature>
<dbReference type="GeneID" id="93651060"/>
<dbReference type="RefSeq" id="XP_067549666.1">
    <property type="nucleotide sequence ID" value="XM_067691286.1"/>
</dbReference>
<keyword evidence="3" id="KW-1185">Reference proteome</keyword>
<evidence type="ECO:0000313" key="2">
    <source>
        <dbReference type="EMBL" id="KAG5420550.1"/>
    </source>
</evidence>
<name>A0A8H7ZEW6_9ASCO</name>
<dbReference type="EMBL" id="JAEOAQ010000002">
    <property type="protein sequence ID" value="KAG5420550.1"/>
    <property type="molecule type" value="Genomic_DNA"/>
</dbReference>
<feature type="region of interest" description="Disordered" evidence="1">
    <location>
        <begin position="181"/>
        <end position="218"/>
    </location>
</feature>
<comment type="caution">
    <text evidence="2">The sequence shown here is derived from an EMBL/GenBank/DDBJ whole genome shotgun (WGS) entry which is preliminary data.</text>
</comment>
<evidence type="ECO:0000313" key="3">
    <source>
        <dbReference type="Proteomes" id="UP000669133"/>
    </source>
</evidence>
<organism evidence="2 3">
    <name type="scientific">Candida metapsilosis</name>
    <dbReference type="NCBI Taxonomy" id="273372"/>
    <lineage>
        <taxon>Eukaryota</taxon>
        <taxon>Fungi</taxon>
        <taxon>Dikarya</taxon>
        <taxon>Ascomycota</taxon>
        <taxon>Saccharomycotina</taxon>
        <taxon>Pichiomycetes</taxon>
        <taxon>Debaryomycetaceae</taxon>
        <taxon>Candida/Lodderomyces clade</taxon>
        <taxon>Candida</taxon>
    </lineage>
</organism>
<gene>
    <name evidence="2" type="ORF">I9W82_002431</name>
</gene>
<sequence>MTTLQLPQTLDFASETYRLGGTHNPNRHHRHHHHQHRRLFSASTTLPLSVSSPKLNLKVTQSTVSENDAFHDYATVIMDVLECYMEPSPTLEEKLTMLEEEVSGELNNDEMGNEKLIELGEDEGDTDKQVTAIRQGPNQQHSFLNNLRRNSFFHPVSSSMLDFELNNKSYFAQPAGGTTATNYQLDNDDTQDYGSTRSYNSTISAQPKKMRRKHHKMNKRVKSFTQRVKNEDVAHRLADLFQDDHDIWAKEKEGIDLSVDSMQESKTGSYCESCNGRSKRRVVIKESENEYIYPTPTITSFRRIISRRFHIFKHHAT</sequence>
<protein>
    <submittedName>
        <fullName evidence="2">Uncharacterized protein</fullName>
    </submittedName>
</protein>
<reference evidence="2 3" key="1">
    <citation type="submission" date="2020-12" db="EMBL/GenBank/DDBJ databases">
        <title>Effect of drift, selection, and recombination on the evolution of hybrid genomes in Candida yeast pathogens.</title>
        <authorList>
            <person name="Mixao V."/>
            <person name="Ksiezopolska E."/>
            <person name="Saus E."/>
            <person name="Boekhout T."/>
            <person name="Gacser A."/>
            <person name="Gabaldon T."/>
        </authorList>
    </citation>
    <scope>NUCLEOTIDE SEQUENCE [LARGE SCALE GENOMIC DNA]</scope>
    <source>
        <strain evidence="2 3">BP57</strain>
    </source>
</reference>
<proteinExistence type="predicted"/>
<dbReference type="Proteomes" id="UP000669133">
    <property type="component" value="Unassembled WGS sequence"/>
</dbReference>